<keyword evidence="8" id="KW-0961">Cell wall biogenesis/degradation</keyword>
<gene>
    <name evidence="10" type="ORF">GCM10010411_32100</name>
</gene>
<dbReference type="PANTHER" id="PTHR43126">
    <property type="entry name" value="D-ALANYL-D-ALANINE DIPEPTIDASE"/>
    <property type="match status" value="1"/>
</dbReference>
<reference evidence="10 11" key="1">
    <citation type="journal article" date="2019" name="Int. J. Syst. Evol. Microbiol.">
        <title>The Global Catalogue of Microorganisms (GCM) 10K type strain sequencing project: providing services to taxonomists for standard genome sequencing and annotation.</title>
        <authorList>
            <consortium name="The Broad Institute Genomics Platform"/>
            <consortium name="The Broad Institute Genome Sequencing Center for Infectious Disease"/>
            <person name="Wu L."/>
            <person name="Ma J."/>
        </authorList>
    </citation>
    <scope>NUCLEOTIDE SEQUENCE [LARGE SCALE GENOMIC DNA]</scope>
    <source>
        <strain evidence="10 11">JCM 6833</strain>
    </source>
</reference>
<evidence type="ECO:0000313" key="11">
    <source>
        <dbReference type="Proteomes" id="UP001501509"/>
    </source>
</evidence>
<evidence type="ECO:0000256" key="7">
    <source>
        <dbReference type="ARBA" id="ARBA00023049"/>
    </source>
</evidence>
<proteinExistence type="predicted"/>
<organism evidence="10 11">
    <name type="scientific">Actinomadura fulvescens</name>
    <dbReference type="NCBI Taxonomy" id="46160"/>
    <lineage>
        <taxon>Bacteria</taxon>
        <taxon>Bacillati</taxon>
        <taxon>Actinomycetota</taxon>
        <taxon>Actinomycetes</taxon>
        <taxon>Streptosporangiales</taxon>
        <taxon>Thermomonosporaceae</taxon>
        <taxon>Actinomadura</taxon>
    </lineage>
</organism>
<keyword evidence="11" id="KW-1185">Reference proteome</keyword>
<protein>
    <recommendedName>
        <fullName evidence="12">D-alanyl-D-alanine dipeptidase</fullName>
    </recommendedName>
</protein>
<comment type="caution">
    <text evidence="10">The sequence shown here is derived from an EMBL/GenBank/DDBJ whole genome shotgun (WGS) entry which is preliminary data.</text>
</comment>
<dbReference type="InterPro" id="IPR009045">
    <property type="entry name" value="Zn_M74/Hedgehog-like"/>
</dbReference>
<sequence length="163" mass="18206">MLVRLQEAAATLPPRFGLAVFDGWRPLTLQRELFEAIGPPLDPNAEDLVAPPSDDPTEPPPHLTGGAVDLTLTWQGMPLALGTAFDEFTSLAMTAALENLAGPVRTLRRLLYHTLRRQGFVVLAEEWWHFEFGTRLWSVLTDQPARVRADRTMTALIPMRSFC</sequence>
<evidence type="ECO:0000256" key="8">
    <source>
        <dbReference type="ARBA" id="ARBA00023316"/>
    </source>
</evidence>
<dbReference type="SUPFAM" id="SSF55166">
    <property type="entry name" value="Hedgehog/DD-peptidase"/>
    <property type="match status" value="1"/>
</dbReference>
<accession>A0ABN3PQR6</accession>
<name>A0ABN3PQR6_9ACTN</name>
<dbReference type="EMBL" id="BAAATD010000004">
    <property type="protein sequence ID" value="GAA2596237.1"/>
    <property type="molecule type" value="Genomic_DNA"/>
</dbReference>
<evidence type="ECO:0000256" key="6">
    <source>
        <dbReference type="ARBA" id="ARBA00022997"/>
    </source>
</evidence>
<keyword evidence="4" id="KW-0378">Hydrolase</keyword>
<evidence type="ECO:0000256" key="9">
    <source>
        <dbReference type="SAM" id="MobiDB-lite"/>
    </source>
</evidence>
<evidence type="ECO:0000313" key="10">
    <source>
        <dbReference type="EMBL" id="GAA2596237.1"/>
    </source>
</evidence>
<evidence type="ECO:0000256" key="1">
    <source>
        <dbReference type="ARBA" id="ARBA00001362"/>
    </source>
</evidence>
<dbReference type="PANTHER" id="PTHR43126:SF2">
    <property type="entry name" value="D-ALANYL-D-ALANINE DIPEPTIDASE"/>
    <property type="match status" value="1"/>
</dbReference>
<dbReference type="Gene3D" id="3.30.1380.10">
    <property type="match status" value="1"/>
</dbReference>
<keyword evidence="2" id="KW-0645">Protease</keyword>
<keyword evidence="3" id="KW-0479">Metal-binding</keyword>
<comment type="catalytic activity">
    <reaction evidence="1">
        <text>D-alanyl-D-alanine + H2O = 2 D-alanine</text>
        <dbReference type="Rhea" id="RHEA:20661"/>
        <dbReference type="ChEBI" id="CHEBI:15377"/>
        <dbReference type="ChEBI" id="CHEBI:57416"/>
        <dbReference type="ChEBI" id="CHEBI:57822"/>
        <dbReference type="EC" id="3.4.13.22"/>
    </reaction>
</comment>
<dbReference type="InterPro" id="IPR000755">
    <property type="entry name" value="A_A_dipeptidase"/>
</dbReference>
<dbReference type="Proteomes" id="UP001501509">
    <property type="component" value="Unassembled WGS sequence"/>
</dbReference>
<feature type="region of interest" description="Disordered" evidence="9">
    <location>
        <begin position="44"/>
        <end position="63"/>
    </location>
</feature>
<evidence type="ECO:0000256" key="3">
    <source>
        <dbReference type="ARBA" id="ARBA00022723"/>
    </source>
</evidence>
<evidence type="ECO:0000256" key="4">
    <source>
        <dbReference type="ARBA" id="ARBA00022801"/>
    </source>
</evidence>
<dbReference type="Pfam" id="PF01427">
    <property type="entry name" value="Peptidase_M15"/>
    <property type="match status" value="1"/>
</dbReference>
<evidence type="ECO:0000256" key="2">
    <source>
        <dbReference type="ARBA" id="ARBA00022670"/>
    </source>
</evidence>
<keyword evidence="7" id="KW-0482">Metalloprotease</keyword>
<evidence type="ECO:0008006" key="12">
    <source>
        <dbReference type="Google" id="ProtNLM"/>
    </source>
</evidence>
<keyword evidence="5" id="KW-0862">Zinc</keyword>
<keyword evidence="6" id="KW-0224">Dipeptidase</keyword>
<evidence type="ECO:0000256" key="5">
    <source>
        <dbReference type="ARBA" id="ARBA00022833"/>
    </source>
</evidence>